<dbReference type="Proteomes" id="UP000605986">
    <property type="component" value="Unassembled WGS sequence"/>
</dbReference>
<dbReference type="AlphaFoldDB" id="A0A8H4P720"/>
<accession>A0A8H4P720</accession>
<dbReference type="SUPFAM" id="SSF75304">
    <property type="entry name" value="Amidase signature (AS) enzymes"/>
    <property type="match status" value="1"/>
</dbReference>
<proteinExistence type="inferred from homology"/>
<feature type="binding site" evidence="4">
    <location>
        <begin position="280"/>
        <end position="283"/>
    </location>
    <ligand>
        <name>substrate</name>
    </ligand>
</feature>
<name>A0A8H4P720_9HYPO</name>
<evidence type="ECO:0000256" key="3">
    <source>
        <dbReference type="PIRSR" id="PIRSR001221-1"/>
    </source>
</evidence>
<keyword evidence="8" id="KW-1185">Reference proteome</keyword>
<dbReference type="InterPro" id="IPR036928">
    <property type="entry name" value="AS_sf"/>
</dbReference>
<feature type="active site" description="Charge relay system" evidence="3">
    <location>
        <position position="186"/>
    </location>
</feature>
<evidence type="ECO:0000256" key="1">
    <source>
        <dbReference type="ARBA" id="ARBA00009199"/>
    </source>
</evidence>
<dbReference type="InterPro" id="IPR023631">
    <property type="entry name" value="Amidase_dom"/>
</dbReference>
<protein>
    <recommendedName>
        <fullName evidence="6">Amidase domain-containing protein</fullName>
    </recommendedName>
</protein>
<evidence type="ECO:0000313" key="7">
    <source>
        <dbReference type="EMBL" id="KAF4450437.1"/>
    </source>
</evidence>
<comment type="caution">
    <text evidence="7">The sequence shown here is derived from an EMBL/GenBank/DDBJ whole genome shotgun (WGS) entry which is preliminary data.</text>
</comment>
<evidence type="ECO:0000256" key="4">
    <source>
        <dbReference type="PIRSR" id="PIRSR001221-2"/>
    </source>
</evidence>
<dbReference type="EMBL" id="JAADJG010000250">
    <property type="protein sequence ID" value="KAF4450437.1"/>
    <property type="molecule type" value="Genomic_DNA"/>
</dbReference>
<dbReference type="Gene3D" id="3.90.1300.10">
    <property type="entry name" value="Amidase signature (AS) domain"/>
    <property type="match status" value="1"/>
</dbReference>
<dbReference type="GO" id="GO:0016787">
    <property type="term" value="F:hydrolase activity"/>
    <property type="evidence" value="ECO:0007669"/>
    <property type="project" value="UniProtKB-KW"/>
</dbReference>
<evidence type="ECO:0000259" key="6">
    <source>
        <dbReference type="Pfam" id="PF01425"/>
    </source>
</evidence>
<evidence type="ECO:0000256" key="5">
    <source>
        <dbReference type="SAM" id="MobiDB-lite"/>
    </source>
</evidence>
<dbReference type="PANTHER" id="PTHR46072:SF4">
    <property type="entry name" value="AMIDASE C550.07-RELATED"/>
    <property type="match status" value="1"/>
</dbReference>
<feature type="active site" description="Charge relay system" evidence="3">
    <location>
        <position position="259"/>
    </location>
</feature>
<dbReference type="OrthoDB" id="6428749at2759"/>
<feature type="binding site" evidence="4">
    <location>
        <position position="234"/>
    </location>
    <ligand>
        <name>substrate</name>
    </ligand>
</feature>
<sequence length="594" mass="64844">MSLASSSSVPHSRSSKDSPSVTIQNLRLQESRTMVPEDMLPGLPVVQVTPIPRGTPEFEAKRATLLESFASKVPHELRLPLGVIRNPPKDVSKIPATCGILSAEELAITEEHDATSLVEAIAQGKYTTVAVARAFCKRSIIAHQLTCCLTQWFMDEALAQAKELDAYFDKYGKPFGPLHGLPISIKEHIQVTGTSSSQGCFVSISDDDQDADIVAILRSQGAIIHCKTNQPQSLMHLESDSHWGRVLNPFNIHLSAGGSTGGEATLVALKGSVLGIGTDIGGSIRGPSAFCGIYGFKATSNTLPTRGYIKGPPTPAVLNVPLSTGPMCRSLRDMDLFMECVLARTKPHLFDPSVIPIPWTGLRTPLNRRLKVGIISNDGFIEPQPPVKRAVSWAFSKLLASDLVDVKVFRVFGAEEAWNQVRRLYWPDGGQLTKEGIAASGEPLHPLTEWIYKDAEPLGMHSAVDLTLLHKQRDDFRLSFAKSWSGQDVDVIIGPSFVGPACEHDTAFYWTYTSLYNLVDYPGAVIPTPIRAESGEEYDPGYVPLSDSCRHVKKMWDEGDFVGAPINLQVVARRHYDNELFGALAVLREVLGLA</sequence>
<feature type="active site" description="Acyl-ester intermediate" evidence="3">
    <location>
        <position position="283"/>
    </location>
</feature>
<comment type="similarity">
    <text evidence="1">Belongs to the amidase family.</text>
</comment>
<feature type="region of interest" description="Disordered" evidence="5">
    <location>
        <begin position="1"/>
        <end position="23"/>
    </location>
</feature>
<organism evidence="7 8">
    <name type="scientific">Fusarium austroafricanum</name>
    <dbReference type="NCBI Taxonomy" id="2364996"/>
    <lineage>
        <taxon>Eukaryota</taxon>
        <taxon>Fungi</taxon>
        <taxon>Dikarya</taxon>
        <taxon>Ascomycota</taxon>
        <taxon>Pezizomycotina</taxon>
        <taxon>Sordariomycetes</taxon>
        <taxon>Hypocreomycetidae</taxon>
        <taxon>Hypocreales</taxon>
        <taxon>Nectriaceae</taxon>
        <taxon>Fusarium</taxon>
        <taxon>Fusarium concolor species complex</taxon>
    </lineage>
</organism>
<feature type="compositionally biased region" description="Low complexity" evidence="5">
    <location>
        <begin position="1"/>
        <end position="20"/>
    </location>
</feature>
<feature type="domain" description="Amidase" evidence="6">
    <location>
        <begin position="131"/>
        <end position="580"/>
    </location>
</feature>
<dbReference type="PIRSF" id="PIRSF001221">
    <property type="entry name" value="Amidase_fungi"/>
    <property type="match status" value="1"/>
</dbReference>
<keyword evidence="2" id="KW-0378">Hydrolase</keyword>
<reference evidence="7" key="1">
    <citation type="submission" date="2020-01" db="EMBL/GenBank/DDBJ databases">
        <title>Identification and distribution of gene clusters putatively required for synthesis of sphingolipid metabolism inhibitors in phylogenetically diverse species of the filamentous fungus Fusarium.</title>
        <authorList>
            <person name="Kim H.-S."/>
            <person name="Busman M."/>
            <person name="Brown D.W."/>
            <person name="Divon H."/>
            <person name="Uhlig S."/>
            <person name="Proctor R.H."/>
        </authorList>
    </citation>
    <scope>NUCLEOTIDE SEQUENCE</scope>
    <source>
        <strain evidence="7">NRRL 53441</strain>
    </source>
</reference>
<gene>
    <name evidence="7" type="ORF">F53441_6436</name>
</gene>
<feature type="binding site" evidence="4">
    <location>
        <position position="259"/>
    </location>
    <ligand>
        <name>substrate</name>
    </ligand>
</feature>
<evidence type="ECO:0000313" key="8">
    <source>
        <dbReference type="Proteomes" id="UP000605986"/>
    </source>
</evidence>
<dbReference type="Pfam" id="PF01425">
    <property type="entry name" value="Amidase"/>
    <property type="match status" value="1"/>
</dbReference>
<dbReference type="PANTHER" id="PTHR46072">
    <property type="entry name" value="AMIDASE-RELATED-RELATED"/>
    <property type="match status" value="1"/>
</dbReference>
<evidence type="ECO:0000256" key="2">
    <source>
        <dbReference type="ARBA" id="ARBA00022801"/>
    </source>
</evidence>